<organism evidence="5 6">
    <name type="scientific">Tistlia consotensis USBA 355</name>
    <dbReference type="NCBI Taxonomy" id="560819"/>
    <lineage>
        <taxon>Bacteria</taxon>
        <taxon>Pseudomonadati</taxon>
        <taxon>Pseudomonadota</taxon>
        <taxon>Alphaproteobacteria</taxon>
        <taxon>Rhodospirillales</taxon>
        <taxon>Rhodovibrionaceae</taxon>
        <taxon>Tistlia</taxon>
    </lineage>
</organism>
<keyword evidence="3" id="KW-0804">Transcription</keyword>
<dbReference type="SMART" id="SM00344">
    <property type="entry name" value="HTH_ASNC"/>
    <property type="match status" value="1"/>
</dbReference>
<dbReference type="GO" id="GO:0005829">
    <property type="term" value="C:cytosol"/>
    <property type="evidence" value="ECO:0007669"/>
    <property type="project" value="TreeGrafter"/>
</dbReference>
<protein>
    <submittedName>
        <fullName evidence="5">Transcriptional regulator, AsnC family</fullName>
    </submittedName>
</protein>
<dbReference type="Proteomes" id="UP000192917">
    <property type="component" value="Unassembled WGS sequence"/>
</dbReference>
<evidence type="ECO:0000259" key="4">
    <source>
        <dbReference type="PROSITE" id="PS50956"/>
    </source>
</evidence>
<dbReference type="AlphaFoldDB" id="A0A1Y6CCI3"/>
<dbReference type="RefSeq" id="WP_085124774.1">
    <property type="nucleotide sequence ID" value="NZ_FWZX01000021.1"/>
</dbReference>
<dbReference type="GO" id="GO:0043200">
    <property type="term" value="P:response to amino acid"/>
    <property type="evidence" value="ECO:0007669"/>
    <property type="project" value="TreeGrafter"/>
</dbReference>
<dbReference type="PANTHER" id="PTHR30154:SF34">
    <property type="entry name" value="TRANSCRIPTIONAL REGULATOR AZLB"/>
    <property type="match status" value="1"/>
</dbReference>
<keyword evidence="2" id="KW-0238">DNA-binding</keyword>
<dbReference type="Pfam" id="PF13412">
    <property type="entry name" value="HTH_24"/>
    <property type="match status" value="1"/>
</dbReference>
<keyword evidence="6" id="KW-1185">Reference proteome</keyword>
<dbReference type="STRING" id="560819.SAMN05428998_12138"/>
<reference evidence="5 6" key="1">
    <citation type="submission" date="2017-04" db="EMBL/GenBank/DDBJ databases">
        <authorList>
            <person name="Afonso C.L."/>
            <person name="Miller P.J."/>
            <person name="Scott M.A."/>
            <person name="Spackman E."/>
            <person name="Goraichik I."/>
            <person name="Dimitrov K.M."/>
            <person name="Suarez D.L."/>
            <person name="Swayne D.E."/>
        </authorList>
    </citation>
    <scope>NUCLEOTIDE SEQUENCE [LARGE SCALE GENOMIC DNA]</scope>
    <source>
        <strain evidence="5 6">USBA 355</strain>
    </source>
</reference>
<dbReference type="SUPFAM" id="SSF46785">
    <property type="entry name" value="Winged helix' DNA-binding domain"/>
    <property type="match status" value="1"/>
</dbReference>
<dbReference type="GO" id="GO:0043565">
    <property type="term" value="F:sequence-specific DNA binding"/>
    <property type="evidence" value="ECO:0007669"/>
    <property type="project" value="InterPro"/>
</dbReference>
<dbReference type="InterPro" id="IPR011008">
    <property type="entry name" value="Dimeric_a/b-barrel"/>
</dbReference>
<dbReference type="GO" id="GO:0006355">
    <property type="term" value="P:regulation of DNA-templated transcription"/>
    <property type="evidence" value="ECO:0007669"/>
    <property type="project" value="UniProtKB-ARBA"/>
</dbReference>
<dbReference type="Gene3D" id="3.30.70.920">
    <property type="match status" value="1"/>
</dbReference>
<dbReference type="PANTHER" id="PTHR30154">
    <property type="entry name" value="LEUCINE-RESPONSIVE REGULATORY PROTEIN"/>
    <property type="match status" value="1"/>
</dbReference>
<dbReference type="InterPro" id="IPR036388">
    <property type="entry name" value="WH-like_DNA-bd_sf"/>
</dbReference>
<dbReference type="Pfam" id="PF01037">
    <property type="entry name" value="AsnC_trans_reg"/>
    <property type="match status" value="1"/>
</dbReference>
<feature type="domain" description="HTH asnC-type" evidence="4">
    <location>
        <begin position="9"/>
        <end position="70"/>
    </location>
</feature>
<dbReference type="InterPro" id="IPR019887">
    <property type="entry name" value="Tscrpt_reg_AsnC/Lrp_C"/>
</dbReference>
<evidence type="ECO:0000256" key="1">
    <source>
        <dbReference type="ARBA" id="ARBA00023015"/>
    </source>
</evidence>
<dbReference type="PRINTS" id="PR00033">
    <property type="entry name" value="HTHASNC"/>
</dbReference>
<evidence type="ECO:0000313" key="5">
    <source>
        <dbReference type="EMBL" id="SMF56901.1"/>
    </source>
</evidence>
<gene>
    <name evidence="5" type="ORF">SAMN05428998_12138</name>
</gene>
<dbReference type="CDD" id="cd00090">
    <property type="entry name" value="HTH_ARSR"/>
    <property type="match status" value="1"/>
</dbReference>
<dbReference type="InterPro" id="IPR000485">
    <property type="entry name" value="AsnC-type_HTH_dom"/>
</dbReference>
<sequence>MGKPAALRLDAIDLKILAVLQRDGRITKVRLAKAVNLSPSPCWERLKRLEGAGLIRGYQAKLDLARVAPVTEVLVEVTLQRHRQEDFAAFEQAMRQTPEVLDCWATGGGLDYLLRVVAPDVDGYQRLIDRLLEAEIGIDRYFTYIVTRSVKSQAPLPVERLLGES</sequence>
<dbReference type="EMBL" id="FWZX01000021">
    <property type="protein sequence ID" value="SMF56901.1"/>
    <property type="molecule type" value="Genomic_DNA"/>
</dbReference>
<proteinExistence type="predicted"/>
<accession>A0A1Y6CCI3</accession>
<dbReference type="InterPro" id="IPR019888">
    <property type="entry name" value="Tscrpt_reg_AsnC-like"/>
</dbReference>
<keyword evidence="1" id="KW-0805">Transcription regulation</keyword>
<dbReference type="InterPro" id="IPR036390">
    <property type="entry name" value="WH_DNA-bd_sf"/>
</dbReference>
<evidence type="ECO:0000313" key="6">
    <source>
        <dbReference type="Proteomes" id="UP000192917"/>
    </source>
</evidence>
<dbReference type="Gene3D" id="1.10.10.10">
    <property type="entry name" value="Winged helix-like DNA-binding domain superfamily/Winged helix DNA-binding domain"/>
    <property type="match status" value="1"/>
</dbReference>
<evidence type="ECO:0000256" key="3">
    <source>
        <dbReference type="ARBA" id="ARBA00023163"/>
    </source>
</evidence>
<dbReference type="SUPFAM" id="SSF54909">
    <property type="entry name" value="Dimeric alpha+beta barrel"/>
    <property type="match status" value="1"/>
</dbReference>
<dbReference type="InterPro" id="IPR011991">
    <property type="entry name" value="ArsR-like_HTH"/>
</dbReference>
<dbReference type="PROSITE" id="PS50956">
    <property type="entry name" value="HTH_ASNC_2"/>
    <property type="match status" value="1"/>
</dbReference>
<name>A0A1Y6CCI3_9PROT</name>
<evidence type="ECO:0000256" key="2">
    <source>
        <dbReference type="ARBA" id="ARBA00023125"/>
    </source>
</evidence>